<accession>A0A9D4RKN3</accession>
<dbReference type="AlphaFoldDB" id="A0A9D4RKN3"/>
<name>A0A9D4RKN3_DREPO</name>
<protein>
    <submittedName>
        <fullName evidence="2">Uncharacterized protein</fullName>
    </submittedName>
</protein>
<keyword evidence="1" id="KW-0732">Signal</keyword>
<comment type="caution">
    <text evidence="2">The sequence shown here is derived from an EMBL/GenBank/DDBJ whole genome shotgun (WGS) entry which is preliminary data.</text>
</comment>
<sequence>MPHNFKIFFLFIWLCVWYCPSCFANKLHFMATSEDHISREPMKRKQDDNLAIVQGTNENIATEIN</sequence>
<dbReference type="Proteomes" id="UP000828390">
    <property type="component" value="Unassembled WGS sequence"/>
</dbReference>
<organism evidence="2 3">
    <name type="scientific">Dreissena polymorpha</name>
    <name type="common">Zebra mussel</name>
    <name type="synonym">Mytilus polymorpha</name>
    <dbReference type="NCBI Taxonomy" id="45954"/>
    <lineage>
        <taxon>Eukaryota</taxon>
        <taxon>Metazoa</taxon>
        <taxon>Spiralia</taxon>
        <taxon>Lophotrochozoa</taxon>
        <taxon>Mollusca</taxon>
        <taxon>Bivalvia</taxon>
        <taxon>Autobranchia</taxon>
        <taxon>Heteroconchia</taxon>
        <taxon>Euheterodonta</taxon>
        <taxon>Imparidentia</taxon>
        <taxon>Neoheterodontei</taxon>
        <taxon>Myida</taxon>
        <taxon>Dreissenoidea</taxon>
        <taxon>Dreissenidae</taxon>
        <taxon>Dreissena</taxon>
    </lineage>
</organism>
<reference evidence="2" key="1">
    <citation type="journal article" date="2019" name="bioRxiv">
        <title>The Genome of the Zebra Mussel, Dreissena polymorpha: A Resource for Invasive Species Research.</title>
        <authorList>
            <person name="McCartney M.A."/>
            <person name="Auch B."/>
            <person name="Kono T."/>
            <person name="Mallez S."/>
            <person name="Zhang Y."/>
            <person name="Obille A."/>
            <person name="Becker A."/>
            <person name="Abrahante J.E."/>
            <person name="Garbe J."/>
            <person name="Badalamenti J.P."/>
            <person name="Herman A."/>
            <person name="Mangelson H."/>
            <person name="Liachko I."/>
            <person name="Sullivan S."/>
            <person name="Sone E.D."/>
            <person name="Koren S."/>
            <person name="Silverstein K.A.T."/>
            <person name="Beckman K.B."/>
            <person name="Gohl D.M."/>
        </authorList>
    </citation>
    <scope>NUCLEOTIDE SEQUENCE</scope>
    <source>
        <strain evidence="2">Duluth1</strain>
        <tissue evidence="2">Whole animal</tissue>
    </source>
</reference>
<dbReference type="EMBL" id="JAIWYP010000002">
    <property type="protein sequence ID" value="KAH3872296.1"/>
    <property type="molecule type" value="Genomic_DNA"/>
</dbReference>
<gene>
    <name evidence="2" type="ORF">DPMN_035511</name>
</gene>
<evidence type="ECO:0000313" key="2">
    <source>
        <dbReference type="EMBL" id="KAH3872296.1"/>
    </source>
</evidence>
<evidence type="ECO:0000256" key="1">
    <source>
        <dbReference type="SAM" id="SignalP"/>
    </source>
</evidence>
<reference evidence="2" key="2">
    <citation type="submission" date="2020-11" db="EMBL/GenBank/DDBJ databases">
        <authorList>
            <person name="McCartney M.A."/>
            <person name="Auch B."/>
            <person name="Kono T."/>
            <person name="Mallez S."/>
            <person name="Becker A."/>
            <person name="Gohl D.M."/>
            <person name="Silverstein K.A.T."/>
            <person name="Koren S."/>
            <person name="Bechman K.B."/>
            <person name="Herman A."/>
            <person name="Abrahante J.E."/>
            <person name="Garbe J."/>
        </authorList>
    </citation>
    <scope>NUCLEOTIDE SEQUENCE</scope>
    <source>
        <strain evidence="2">Duluth1</strain>
        <tissue evidence="2">Whole animal</tissue>
    </source>
</reference>
<feature type="signal peptide" evidence="1">
    <location>
        <begin position="1"/>
        <end position="24"/>
    </location>
</feature>
<feature type="chain" id="PRO_5038803737" evidence="1">
    <location>
        <begin position="25"/>
        <end position="65"/>
    </location>
</feature>
<keyword evidence="3" id="KW-1185">Reference proteome</keyword>
<proteinExistence type="predicted"/>
<evidence type="ECO:0000313" key="3">
    <source>
        <dbReference type="Proteomes" id="UP000828390"/>
    </source>
</evidence>